<dbReference type="InterPro" id="IPR036259">
    <property type="entry name" value="MFS_trans_sf"/>
</dbReference>
<evidence type="ECO:0000256" key="1">
    <source>
        <dbReference type="ARBA" id="ARBA00004370"/>
    </source>
</evidence>
<protein>
    <recommendedName>
        <fullName evidence="6">ArsA/GET3 Anion-transporting ATPase-like domain-containing protein</fullName>
    </recommendedName>
</protein>
<dbReference type="PANTHER" id="PTHR10803">
    <property type="entry name" value="ARSENICAL PUMP-DRIVING ATPASE ARSENITE-TRANSLOCATING ATPASE"/>
    <property type="match status" value="1"/>
</dbReference>
<dbReference type="GO" id="GO:0043529">
    <property type="term" value="C:GET complex"/>
    <property type="evidence" value="ECO:0007669"/>
    <property type="project" value="TreeGrafter"/>
</dbReference>
<comment type="caution">
    <text evidence="7">The sequence shown here is derived from an EMBL/GenBank/DDBJ whole genome shotgun (WGS) entry which is preliminary data.</text>
</comment>
<evidence type="ECO:0000259" key="6">
    <source>
        <dbReference type="Pfam" id="PF02374"/>
    </source>
</evidence>
<dbReference type="InterPro" id="IPR027417">
    <property type="entry name" value="P-loop_NTPase"/>
</dbReference>
<dbReference type="SUPFAM" id="SSF52540">
    <property type="entry name" value="P-loop containing nucleoside triphosphate hydrolases"/>
    <property type="match status" value="1"/>
</dbReference>
<dbReference type="Pfam" id="PF00083">
    <property type="entry name" value="Sugar_tr"/>
    <property type="match status" value="1"/>
</dbReference>
<dbReference type="Proteomes" id="UP000289738">
    <property type="component" value="Chromosome A07"/>
</dbReference>
<dbReference type="Pfam" id="PF02374">
    <property type="entry name" value="ArsA_ATPase"/>
    <property type="match status" value="1"/>
</dbReference>
<accession>A0A445CGG1</accession>
<dbReference type="STRING" id="3818.A0A445CGG1"/>
<evidence type="ECO:0000313" key="7">
    <source>
        <dbReference type="EMBL" id="RYR50016.1"/>
    </source>
</evidence>
<dbReference type="InterPro" id="IPR005828">
    <property type="entry name" value="MFS_sugar_transport-like"/>
</dbReference>
<keyword evidence="3 5" id="KW-1133">Transmembrane helix</keyword>
<evidence type="ECO:0000313" key="8">
    <source>
        <dbReference type="Proteomes" id="UP000289738"/>
    </source>
</evidence>
<dbReference type="EMBL" id="SDMP01000007">
    <property type="protein sequence ID" value="RYR50016.1"/>
    <property type="molecule type" value="Genomic_DNA"/>
</dbReference>
<dbReference type="GO" id="GO:0005524">
    <property type="term" value="F:ATP binding"/>
    <property type="evidence" value="ECO:0007669"/>
    <property type="project" value="InterPro"/>
</dbReference>
<dbReference type="AlphaFoldDB" id="A0A445CGG1"/>
<dbReference type="SUPFAM" id="SSF103473">
    <property type="entry name" value="MFS general substrate transporter"/>
    <property type="match status" value="1"/>
</dbReference>
<proteinExistence type="predicted"/>
<dbReference type="GO" id="GO:0016020">
    <property type="term" value="C:membrane"/>
    <property type="evidence" value="ECO:0007669"/>
    <property type="project" value="UniProtKB-SubCell"/>
</dbReference>
<evidence type="ECO:0000256" key="3">
    <source>
        <dbReference type="ARBA" id="ARBA00022989"/>
    </source>
</evidence>
<feature type="domain" description="ArsA/GET3 Anion-transporting ATPase-like" evidence="6">
    <location>
        <begin position="8"/>
        <end position="96"/>
    </location>
</feature>
<keyword evidence="8" id="KW-1185">Reference proteome</keyword>
<gene>
    <name evidence="7" type="ORF">Ahy_A07g036564</name>
</gene>
<dbReference type="InterPro" id="IPR029039">
    <property type="entry name" value="Flavoprotein-like_sf"/>
</dbReference>
<feature type="transmembrane region" description="Helical" evidence="5">
    <location>
        <begin position="182"/>
        <end position="205"/>
    </location>
</feature>
<dbReference type="InterPro" id="IPR025723">
    <property type="entry name" value="ArsA/GET3_ATPase-like"/>
</dbReference>
<dbReference type="Gene3D" id="1.20.1250.20">
    <property type="entry name" value="MFS general substrate transporter like domains"/>
    <property type="match status" value="1"/>
</dbReference>
<evidence type="ECO:0000256" key="4">
    <source>
        <dbReference type="ARBA" id="ARBA00023136"/>
    </source>
</evidence>
<name>A0A445CGG1_ARAHY</name>
<dbReference type="GO" id="GO:0071816">
    <property type="term" value="P:tail-anchored membrane protein insertion into ER membrane"/>
    <property type="evidence" value="ECO:0007669"/>
    <property type="project" value="TreeGrafter"/>
</dbReference>
<sequence>MLAGKERKYYMLSGKGGVGKTSCATSLEVRFANYRHPTMVVLTDTAHSLRDSLAQNLRGGRLVPVEGVVSPLYALEINPEKSMEEFRAASQKHGDGMGVKSLMQSTGLGMIADQINWICPTAPTRPVAILGGFPCTAYGRLVALPAKPCWRVYSLQITGIDATVYYSPEIFKVVGIKDNSKLLAATVAVGISKTIFILVAIVLVDKLGRKPLLYISTTGMTICLYYSLYEYAKRLAEEIKKGADFVDGVEATLWYRRHFRKRCLAKWEHHRRAMLTAITQLVHHGMLFVPIRCTFSGGMFEMNEVKGGSPYSAGTYAGGDGSRQQLNLSWSKHSTKASILPPSLRSSRKNEAIHKLGY</sequence>
<dbReference type="PANTHER" id="PTHR10803:SF17">
    <property type="entry name" value="ARSENICAL PUMP-DRIVING ATPASE-LIKE PROTEIN"/>
    <property type="match status" value="1"/>
</dbReference>
<dbReference type="Gene3D" id="3.40.50.360">
    <property type="match status" value="1"/>
</dbReference>
<comment type="subcellular location">
    <subcellularLocation>
        <location evidence="1">Membrane</location>
    </subcellularLocation>
</comment>
<dbReference type="SUPFAM" id="SSF52218">
    <property type="entry name" value="Flavoproteins"/>
    <property type="match status" value="1"/>
</dbReference>
<keyword evidence="2 5" id="KW-0812">Transmembrane</keyword>
<keyword evidence="4 5" id="KW-0472">Membrane</keyword>
<dbReference type="GO" id="GO:0016887">
    <property type="term" value="F:ATP hydrolysis activity"/>
    <property type="evidence" value="ECO:0007669"/>
    <property type="project" value="InterPro"/>
</dbReference>
<dbReference type="GO" id="GO:0022857">
    <property type="term" value="F:transmembrane transporter activity"/>
    <property type="evidence" value="ECO:0007669"/>
    <property type="project" value="InterPro"/>
</dbReference>
<reference evidence="7 8" key="1">
    <citation type="submission" date="2019-01" db="EMBL/GenBank/DDBJ databases">
        <title>Sequencing of cultivated peanut Arachis hypogaea provides insights into genome evolution and oil improvement.</title>
        <authorList>
            <person name="Chen X."/>
        </authorList>
    </citation>
    <scope>NUCLEOTIDE SEQUENCE [LARGE SCALE GENOMIC DNA]</scope>
    <source>
        <strain evidence="8">cv. Fuhuasheng</strain>
        <tissue evidence="7">Leaves</tissue>
    </source>
</reference>
<dbReference type="Gene3D" id="3.40.50.300">
    <property type="entry name" value="P-loop containing nucleotide triphosphate hydrolases"/>
    <property type="match status" value="1"/>
</dbReference>
<dbReference type="InterPro" id="IPR016300">
    <property type="entry name" value="ATPase_ArsA/GET3"/>
</dbReference>
<evidence type="ECO:0000256" key="5">
    <source>
        <dbReference type="SAM" id="Phobius"/>
    </source>
</evidence>
<evidence type="ECO:0000256" key="2">
    <source>
        <dbReference type="ARBA" id="ARBA00022692"/>
    </source>
</evidence>
<organism evidence="7 8">
    <name type="scientific">Arachis hypogaea</name>
    <name type="common">Peanut</name>
    <dbReference type="NCBI Taxonomy" id="3818"/>
    <lineage>
        <taxon>Eukaryota</taxon>
        <taxon>Viridiplantae</taxon>
        <taxon>Streptophyta</taxon>
        <taxon>Embryophyta</taxon>
        <taxon>Tracheophyta</taxon>
        <taxon>Spermatophyta</taxon>
        <taxon>Magnoliopsida</taxon>
        <taxon>eudicotyledons</taxon>
        <taxon>Gunneridae</taxon>
        <taxon>Pentapetalae</taxon>
        <taxon>rosids</taxon>
        <taxon>fabids</taxon>
        <taxon>Fabales</taxon>
        <taxon>Fabaceae</taxon>
        <taxon>Papilionoideae</taxon>
        <taxon>50 kb inversion clade</taxon>
        <taxon>dalbergioids sensu lato</taxon>
        <taxon>Dalbergieae</taxon>
        <taxon>Pterocarpus clade</taxon>
        <taxon>Arachis</taxon>
    </lineage>
</organism>